<evidence type="ECO:0000256" key="6">
    <source>
        <dbReference type="SAM" id="MobiDB-lite"/>
    </source>
</evidence>
<protein>
    <submittedName>
        <fullName evidence="7">Uncharacterized protein</fullName>
    </submittedName>
</protein>
<feature type="region of interest" description="Disordered" evidence="6">
    <location>
        <begin position="53"/>
        <end position="78"/>
    </location>
</feature>
<dbReference type="InterPro" id="IPR021627">
    <property type="entry name" value="Mediator_Med27"/>
</dbReference>
<comment type="subcellular location">
    <subcellularLocation>
        <location evidence="1">Nucleus</location>
    </subcellularLocation>
</comment>
<comment type="similarity">
    <text evidence="2">Belongs to the Mediator complex subunit 27 family.</text>
</comment>
<proteinExistence type="inferred from homology"/>
<evidence type="ECO:0000256" key="4">
    <source>
        <dbReference type="ARBA" id="ARBA00023163"/>
    </source>
</evidence>
<feature type="compositionally biased region" description="Low complexity" evidence="6">
    <location>
        <begin position="1"/>
        <end position="19"/>
    </location>
</feature>
<dbReference type="OrthoDB" id="10261040at2759"/>
<evidence type="ECO:0000256" key="3">
    <source>
        <dbReference type="ARBA" id="ARBA00023015"/>
    </source>
</evidence>
<gene>
    <name evidence="7" type="ORF">BDN71DRAFT_619647</name>
</gene>
<dbReference type="GO" id="GO:0003713">
    <property type="term" value="F:transcription coactivator activity"/>
    <property type="evidence" value="ECO:0007669"/>
    <property type="project" value="TreeGrafter"/>
</dbReference>
<feature type="region of interest" description="Disordered" evidence="6">
    <location>
        <begin position="114"/>
        <end position="171"/>
    </location>
</feature>
<dbReference type="EMBL" id="MU154545">
    <property type="protein sequence ID" value="KAF9497224.1"/>
    <property type="molecule type" value="Genomic_DNA"/>
</dbReference>
<evidence type="ECO:0000256" key="1">
    <source>
        <dbReference type="ARBA" id="ARBA00004123"/>
    </source>
</evidence>
<keyword evidence="5" id="KW-0539">Nucleus</keyword>
<evidence type="ECO:0000256" key="2">
    <source>
        <dbReference type="ARBA" id="ARBA00008048"/>
    </source>
</evidence>
<dbReference type="Proteomes" id="UP000807025">
    <property type="component" value="Unassembled WGS sequence"/>
</dbReference>
<evidence type="ECO:0000313" key="7">
    <source>
        <dbReference type="EMBL" id="KAF9497224.1"/>
    </source>
</evidence>
<accession>A0A9P6A082</accession>
<feature type="compositionally biased region" description="Low complexity" evidence="6">
    <location>
        <begin position="53"/>
        <end position="69"/>
    </location>
</feature>
<reference evidence="7" key="1">
    <citation type="submission" date="2020-11" db="EMBL/GenBank/DDBJ databases">
        <authorList>
            <consortium name="DOE Joint Genome Institute"/>
            <person name="Ahrendt S."/>
            <person name="Riley R."/>
            <person name="Andreopoulos W."/>
            <person name="Labutti K."/>
            <person name="Pangilinan J."/>
            <person name="Ruiz-Duenas F.J."/>
            <person name="Barrasa J.M."/>
            <person name="Sanchez-Garcia M."/>
            <person name="Camarero S."/>
            <person name="Miyauchi S."/>
            <person name="Serrano A."/>
            <person name="Linde D."/>
            <person name="Babiker R."/>
            <person name="Drula E."/>
            <person name="Ayuso-Fernandez I."/>
            <person name="Pacheco R."/>
            <person name="Padilla G."/>
            <person name="Ferreira P."/>
            <person name="Barriuso J."/>
            <person name="Kellner H."/>
            <person name="Castanera R."/>
            <person name="Alfaro M."/>
            <person name="Ramirez L."/>
            <person name="Pisabarro A.G."/>
            <person name="Kuo A."/>
            <person name="Tritt A."/>
            <person name="Lipzen A."/>
            <person name="He G."/>
            <person name="Yan M."/>
            <person name="Ng V."/>
            <person name="Cullen D."/>
            <person name="Martin F."/>
            <person name="Rosso M.-N."/>
            <person name="Henrissat B."/>
            <person name="Hibbett D."/>
            <person name="Martinez A.T."/>
            <person name="Grigoriev I.V."/>
        </authorList>
    </citation>
    <scope>NUCLEOTIDE SEQUENCE</scope>
    <source>
        <strain evidence="7">ATCC 90797</strain>
    </source>
</reference>
<keyword evidence="4" id="KW-0804">Transcription</keyword>
<feature type="region of interest" description="Disordered" evidence="6">
    <location>
        <begin position="1"/>
        <end position="33"/>
    </location>
</feature>
<dbReference type="GO" id="GO:0016592">
    <property type="term" value="C:mediator complex"/>
    <property type="evidence" value="ECO:0007669"/>
    <property type="project" value="InterPro"/>
</dbReference>
<evidence type="ECO:0000256" key="5">
    <source>
        <dbReference type="ARBA" id="ARBA00023242"/>
    </source>
</evidence>
<keyword evidence="8" id="KW-1185">Reference proteome</keyword>
<name>A0A9P6A082_PLEER</name>
<dbReference type="PANTHER" id="PTHR13130:SF4">
    <property type="entry name" value="MEDIATOR OF RNA POLYMERASE II TRANSCRIPTION SUBUNIT 27"/>
    <property type="match status" value="1"/>
</dbReference>
<dbReference type="Pfam" id="PF11571">
    <property type="entry name" value="Med27"/>
    <property type="match status" value="1"/>
</dbReference>
<keyword evidence="3" id="KW-0805">Transcription regulation</keyword>
<dbReference type="AlphaFoldDB" id="A0A9P6A082"/>
<comment type="caution">
    <text evidence="7">The sequence shown here is derived from an EMBL/GenBank/DDBJ whole genome shotgun (WGS) entry which is preliminary data.</text>
</comment>
<sequence length="339" mass="37701">MDATTTTDTAMADSYSKPQSPSPLSPPPPTAKAALKSKIELLNQSMKSIQQLRQIPPLLLKPPLRKPLTPSRPIPPPTQHLAWQPTNATHHFEQFRGIHDQILSEPVQHALVAARDSEKADSSDLTVNARRETRKRRRPPSPSSPQPYVSATASNPSLFPPPSDSDPDPLKADQLAQFIRDFNRGNDAKLHIWLRSRIAPKDELPVVVRYTLPDVLTAYITLSYTPPHRTTLVTESVSMFAPREQATPQSQSEFTVYQILSQQISKMIQSCPFVPFQTLMSLLSSYDVLFSARCVKCKRVLPSEGYIPAVARSWVTSPELLEGAQGAKWVAFHVGCQQS</sequence>
<dbReference type="GO" id="GO:0006357">
    <property type="term" value="P:regulation of transcription by RNA polymerase II"/>
    <property type="evidence" value="ECO:0007669"/>
    <property type="project" value="TreeGrafter"/>
</dbReference>
<dbReference type="PANTHER" id="PTHR13130">
    <property type="entry name" value="34 KDA TRANSCRIPTIONAL CO-ACTIVATOR-RELATED"/>
    <property type="match status" value="1"/>
</dbReference>
<organism evidence="7 8">
    <name type="scientific">Pleurotus eryngii</name>
    <name type="common">Boletus of the steppes</name>
    <dbReference type="NCBI Taxonomy" id="5323"/>
    <lineage>
        <taxon>Eukaryota</taxon>
        <taxon>Fungi</taxon>
        <taxon>Dikarya</taxon>
        <taxon>Basidiomycota</taxon>
        <taxon>Agaricomycotina</taxon>
        <taxon>Agaricomycetes</taxon>
        <taxon>Agaricomycetidae</taxon>
        <taxon>Agaricales</taxon>
        <taxon>Pleurotineae</taxon>
        <taxon>Pleurotaceae</taxon>
        <taxon>Pleurotus</taxon>
    </lineage>
</organism>
<feature type="compositionally biased region" description="Pro residues" evidence="6">
    <location>
        <begin position="20"/>
        <end position="30"/>
    </location>
</feature>
<evidence type="ECO:0000313" key="8">
    <source>
        <dbReference type="Proteomes" id="UP000807025"/>
    </source>
</evidence>